<proteinExistence type="predicted"/>
<name>A0A6L2M3X3_TANCI</name>
<keyword evidence="1" id="KW-1133">Transmembrane helix</keyword>
<evidence type="ECO:0000256" key="1">
    <source>
        <dbReference type="SAM" id="Phobius"/>
    </source>
</evidence>
<reference evidence="2" key="1">
    <citation type="journal article" date="2019" name="Sci. Rep.">
        <title>Draft genome of Tanacetum cinerariifolium, the natural source of mosquito coil.</title>
        <authorList>
            <person name="Yamashiro T."/>
            <person name="Shiraishi A."/>
            <person name="Satake H."/>
            <person name="Nakayama K."/>
        </authorList>
    </citation>
    <scope>NUCLEOTIDE SEQUENCE</scope>
</reference>
<accession>A0A6L2M3X3</accession>
<protein>
    <submittedName>
        <fullName evidence="2">Uncharacterized protein</fullName>
    </submittedName>
</protein>
<sequence length="342" mass="39018">WLQFPSTSSFFPNSAKFSDDYNSAVTPNETVDSLIIGDKHLDTIPATESDEFIKSSVENLVPNPSESEGENGCDLPACFTTFSNILFDAEYEFDSVDNQPLHNEDFSEEIFSNPLFEEKINSMRIDQRHFNAESDLVESMQVLRYTGLRDTDVGCCEVEGVGWRSEGMAEPSPSAIKNLQILEQMELQGIANMYIDLSEVGFKGCDTGLDYSKRWKTREQCLGSLGGNFVFRVYKFKFRELTSLALQGQPNKIFMPLALVFRALSKSVPDFDWFDFDFGFDLIDFFMLSITCLILSGFDFDFVFFFDIRYLHKKNAKHTNTMYFGYVFGHLCPVLKVKGMCI</sequence>
<dbReference type="EMBL" id="BKCJ010005797">
    <property type="protein sequence ID" value="GEU68688.1"/>
    <property type="molecule type" value="Genomic_DNA"/>
</dbReference>
<feature type="non-terminal residue" evidence="2">
    <location>
        <position position="1"/>
    </location>
</feature>
<dbReference type="AlphaFoldDB" id="A0A6L2M3X3"/>
<keyword evidence="1" id="KW-0812">Transmembrane</keyword>
<gene>
    <name evidence="2" type="ORF">Tci_040666</name>
</gene>
<feature type="transmembrane region" description="Helical" evidence="1">
    <location>
        <begin position="285"/>
        <end position="306"/>
    </location>
</feature>
<organism evidence="2">
    <name type="scientific">Tanacetum cinerariifolium</name>
    <name type="common">Dalmatian daisy</name>
    <name type="synonym">Chrysanthemum cinerariifolium</name>
    <dbReference type="NCBI Taxonomy" id="118510"/>
    <lineage>
        <taxon>Eukaryota</taxon>
        <taxon>Viridiplantae</taxon>
        <taxon>Streptophyta</taxon>
        <taxon>Embryophyta</taxon>
        <taxon>Tracheophyta</taxon>
        <taxon>Spermatophyta</taxon>
        <taxon>Magnoliopsida</taxon>
        <taxon>eudicotyledons</taxon>
        <taxon>Gunneridae</taxon>
        <taxon>Pentapetalae</taxon>
        <taxon>asterids</taxon>
        <taxon>campanulids</taxon>
        <taxon>Asterales</taxon>
        <taxon>Asteraceae</taxon>
        <taxon>Asteroideae</taxon>
        <taxon>Anthemideae</taxon>
        <taxon>Anthemidinae</taxon>
        <taxon>Tanacetum</taxon>
    </lineage>
</organism>
<evidence type="ECO:0000313" key="2">
    <source>
        <dbReference type="EMBL" id="GEU68688.1"/>
    </source>
</evidence>
<keyword evidence="1" id="KW-0472">Membrane</keyword>
<comment type="caution">
    <text evidence="2">The sequence shown here is derived from an EMBL/GenBank/DDBJ whole genome shotgun (WGS) entry which is preliminary data.</text>
</comment>